<reference evidence="2 3" key="1">
    <citation type="journal article" date="2023" name="Nucleic Acids Res.">
        <title>The hologenome of Daphnia magna reveals possible DNA methylation and microbiome-mediated evolution of the host genome.</title>
        <authorList>
            <person name="Chaturvedi A."/>
            <person name="Li X."/>
            <person name="Dhandapani V."/>
            <person name="Marshall H."/>
            <person name="Kissane S."/>
            <person name="Cuenca-Cambronero M."/>
            <person name="Asole G."/>
            <person name="Calvet F."/>
            <person name="Ruiz-Romero M."/>
            <person name="Marangio P."/>
            <person name="Guigo R."/>
            <person name="Rago D."/>
            <person name="Mirbahai L."/>
            <person name="Eastwood N."/>
            <person name="Colbourne J.K."/>
            <person name="Zhou J."/>
            <person name="Mallon E."/>
            <person name="Orsini L."/>
        </authorList>
    </citation>
    <scope>NUCLEOTIDE SEQUENCE [LARGE SCALE GENOMIC DNA]</scope>
    <source>
        <strain evidence="2">LRV0_1</strain>
    </source>
</reference>
<evidence type="ECO:0000313" key="2">
    <source>
        <dbReference type="EMBL" id="KAK4003319.1"/>
    </source>
</evidence>
<feature type="region of interest" description="Disordered" evidence="1">
    <location>
        <begin position="117"/>
        <end position="152"/>
    </location>
</feature>
<sequence>MPIHATDVSNATMHHAYMASAWPGRGWGGPSNPQHHRQATVHYAFMSDRAQFVRAIARVHSACISGHAYRINPPMCIVSLTGPIDVSYTDITLSATTDSQAPRLSIYHSIVVLSTNRRGGKTTSHRRPLRPLLHDQRGTASSSAGNRLASPV</sequence>
<protein>
    <submittedName>
        <fullName evidence="2">Uncharacterized protein</fullName>
    </submittedName>
</protein>
<keyword evidence="3" id="KW-1185">Reference proteome</keyword>
<feature type="compositionally biased region" description="Basic residues" evidence="1">
    <location>
        <begin position="118"/>
        <end position="129"/>
    </location>
</feature>
<gene>
    <name evidence="2" type="ORF">OUZ56_005090</name>
</gene>
<name>A0ABQ9YRR9_9CRUS</name>
<proteinExistence type="predicted"/>
<evidence type="ECO:0000256" key="1">
    <source>
        <dbReference type="SAM" id="MobiDB-lite"/>
    </source>
</evidence>
<organism evidence="2 3">
    <name type="scientific">Daphnia magna</name>
    <dbReference type="NCBI Taxonomy" id="35525"/>
    <lineage>
        <taxon>Eukaryota</taxon>
        <taxon>Metazoa</taxon>
        <taxon>Ecdysozoa</taxon>
        <taxon>Arthropoda</taxon>
        <taxon>Crustacea</taxon>
        <taxon>Branchiopoda</taxon>
        <taxon>Diplostraca</taxon>
        <taxon>Cladocera</taxon>
        <taxon>Anomopoda</taxon>
        <taxon>Daphniidae</taxon>
        <taxon>Daphnia</taxon>
    </lineage>
</organism>
<comment type="caution">
    <text evidence="2">The sequence shown here is derived from an EMBL/GenBank/DDBJ whole genome shotgun (WGS) entry which is preliminary data.</text>
</comment>
<dbReference type="EMBL" id="JAOYFB010000001">
    <property type="protein sequence ID" value="KAK4003319.1"/>
    <property type="molecule type" value="Genomic_DNA"/>
</dbReference>
<dbReference type="Proteomes" id="UP001234178">
    <property type="component" value="Unassembled WGS sequence"/>
</dbReference>
<accession>A0ABQ9YRR9</accession>
<evidence type="ECO:0000313" key="3">
    <source>
        <dbReference type="Proteomes" id="UP001234178"/>
    </source>
</evidence>